<dbReference type="AlphaFoldDB" id="A0A4Y7U3Q9"/>
<name>A0A4Y7U3Q9_9FLAO</name>
<comment type="caution">
    <text evidence="1">The sequence shown here is derived from an EMBL/GenBank/DDBJ whole genome shotgun (WGS) entry which is preliminary data.</text>
</comment>
<sequence>MFLWITSPASAAYNGKGTVLESSVFYNVSPPDSLNKRTLTEHKPNQVLRAVSNINQSGPHRLPVLIDKSGKMFEIEAEKSNEKVKDESNKLI</sequence>
<evidence type="ECO:0000313" key="1">
    <source>
        <dbReference type="EMBL" id="TEB40698.1"/>
    </source>
</evidence>
<gene>
    <name evidence="1" type="ORF">D0809_29280</name>
</gene>
<protein>
    <submittedName>
        <fullName evidence="1">Uncharacterized protein</fullName>
    </submittedName>
</protein>
<proteinExistence type="predicted"/>
<feature type="non-terminal residue" evidence="1">
    <location>
        <position position="92"/>
    </location>
</feature>
<evidence type="ECO:0000313" key="2">
    <source>
        <dbReference type="Proteomes" id="UP000298340"/>
    </source>
</evidence>
<dbReference type="EMBL" id="QWDN01001010">
    <property type="protein sequence ID" value="TEB40698.1"/>
    <property type="molecule type" value="Genomic_DNA"/>
</dbReference>
<dbReference type="Proteomes" id="UP000298340">
    <property type="component" value="Unassembled WGS sequence"/>
</dbReference>
<accession>A0A4Y7U3Q9</accession>
<reference evidence="1 2" key="1">
    <citation type="journal article" date="2018" name="Syst. Appl. Microbiol.">
        <title>Flavobacterium circumlabens sp. nov. and Flavobacterium cupreum sp. nov., two psychrotrophic species isolated from Antarctic environmental samples.</title>
        <authorList>
            <person name="Kralova S."/>
            <person name="Busse H.J."/>
            <person name="Svec P."/>
            <person name="Maslanova I."/>
            <person name="Stankova E."/>
            <person name="Bartak M."/>
            <person name="Sedlacek I."/>
        </authorList>
    </citation>
    <scope>NUCLEOTIDE SEQUENCE [LARGE SCALE GENOMIC DNA]</scope>
    <source>
        <strain evidence="1 2">CCM 8828</strain>
    </source>
</reference>
<organism evidence="1 2">
    <name type="scientific">Flavobacterium circumlabens</name>
    <dbReference type="NCBI Taxonomy" id="2133765"/>
    <lineage>
        <taxon>Bacteria</taxon>
        <taxon>Pseudomonadati</taxon>
        <taxon>Bacteroidota</taxon>
        <taxon>Flavobacteriia</taxon>
        <taxon>Flavobacteriales</taxon>
        <taxon>Flavobacteriaceae</taxon>
        <taxon>Flavobacterium</taxon>
    </lineage>
</organism>